<evidence type="ECO:0000256" key="2">
    <source>
        <dbReference type="ARBA" id="ARBA00010271"/>
    </source>
</evidence>
<evidence type="ECO:0000256" key="6">
    <source>
        <dbReference type="SAM" id="Phobius"/>
    </source>
</evidence>
<sequence>MLNCTLAHIIKAKGVCQVAKAMEGLRCPVSAFLFPVFCFVIFFLFFPFKQQNHVTLFLFSPSSLSSTIKHMHSHTNIISPSPSPSPSSSPSPSPLPLYLLSSNFTSANETCNNSTGLSSSTKKFPGLEKVEEGLARARASIQKSIRSRNYTSANTQSFVPKGSIYWNPHAFHQSHMEMVKRFKVWVYEEGEQPLVHDGPVNDIYAIEGQFMDEIDNFDKWSHFRTRHPEEAHVFFLPFSIANIVHYVYKPILKHSDYEPIRLQRLVEDYISVVADKYPYWNRSEGADHFLLSCHDWGPKVSYGNPKLFKSFIRVLCNANTSEGFIPNRDVSIPEVNLPKGKLGPPNLGQRPNDRTILAFFAGREHGEIRRILLNYWKGKDNDVQVHESLPKGTNYTKLMGESKFCLCPSGYEVASPRVVEALHAGCVPVLISSNYSPPFTDVLNWSKFSVEIPVEKIPEIKNILQSISRNRYLKLHMNVMRVRRHFMINRPAKSFDLMHMILHSIWLRRLNLRLIGSASS</sequence>
<keyword evidence="6" id="KW-0812">Transmembrane</keyword>
<dbReference type="GO" id="GO:0016757">
    <property type="term" value="F:glycosyltransferase activity"/>
    <property type="evidence" value="ECO:0007669"/>
    <property type="project" value="UniProtKB-KW"/>
</dbReference>
<dbReference type="GO" id="GO:0000139">
    <property type="term" value="C:Golgi membrane"/>
    <property type="evidence" value="ECO:0007669"/>
    <property type="project" value="UniProtKB-SubCell"/>
</dbReference>
<dbReference type="InterPro" id="IPR004263">
    <property type="entry name" value="Exostosin"/>
</dbReference>
<evidence type="ECO:0000256" key="1">
    <source>
        <dbReference type="ARBA" id="ARBA00004323"/>
    </source>
</evidence>
<keyword evidence="6" id="KW-0472">Membrane</keyword>
<gene>
    <name evidence="8" type="ORF">AYBTSS11_LOCUS12021</name>
</gene>
<evidence type="ECO:0000259" key="7">
    <source>
        <dbReference type="Pfam" id="PF03016"/>
    </source>
</evidence>
<evidence type="ECO:0000313" key="8">
    <source>
        <dbReference type="EMBL" id="CAJ1944648.1"/>
    </source>
</evidence>
<dbReference type="Gramene" id="rna-AYBTSS11_LOCUS12021">
    <property type="protein sequence ID" value="CAJ1944648.1"/>
    <property type="gene ID" value="gene-AYBTSS11_LOCUS12021"/>
</dbReference>
<comment type="subcellular location">
    <subcellularLocation>
        <location evidence="1">Golgi apparatus membrane</location>
        <topology evidence="1">Single-pass type II membrane protein</topology>
    </subcellularLocation>
</comment>
<keyword evidence="6" id="KW-1133">Transmembrane helix</keyword>
<evidence type="ECO:0000256" key="3">
    <source>
        <dbReference type="ARBA" id="ARBA00022676"/>
    </source>
</evidence>
<dbReference type="InterPro" id="IPR040911">
    <property type="entry name" value="Exostosin_GT47"/>
</dbReference>
<feature type="domain" description="Exostosin GT47" evidence="7">
    <location>
        <begin position="180"/>
        <end position="467"/>
    </location>
</feature>
<proteinExistence type="inferred from homology"/>
<keyword evidence="3" id="KW-0808">Transferase</keyword>
<evidence type="ECO:0000256" key="4">
    <source>
        <dbReference type="ARBA" id="ARBA00022968"/>
    </source>
</evidence>
<keyword evidence="5" id="KW-0333">Golgi apparatus</keyword>
<organism evidence="8 9">
    <name type="scientific">Sphenostylis stenocarpa</name>
    <dbReference type="NCBI Taxonomy" id="92480"/>
    <lineage>
        <taxon>Eukaryota</taxon>
        <taxon>Viridiplantae</taxon>
        <taxon>Streptophyta</taxon>
        <taxon>Embryophyta</taxon>
        <taxon>Tracheophyta</taxon>
        <taxon>Spermatophyta</taxon>
        <taxon>Magnoliopsida</taxon>
        <taxon>eudicotyledons</taxon>
        <taxon>Gunneridae</taxon>
        <taxon>Pentapetalae</taxon>
        <taxon>rosids</taxon>
        <taxon>fabids</taxon>
        <taxon>Fabales</taxon>
        <taxon>Fabaceae</taxon>
        <taxon>Papilionoideae</taxon>
        <taxon>50 kb inversion clade</taxon>
        <taxon>NPAAA clade</taxon>
        <taxon>indigoferoid/millettioid clade</taxon>
        <taxon>Phaseoleae</taxon>
        <taxon>Sphenostylis</taxon>
    </lineage>
</organism>
<reference evidence="8" key="1">
    <citation type="submission" date="2023-10" db="EMBL/GenBank/DDBJ databases">
        <authorList>
            <person name="Domelevo Entfellner J.-B."/>
        </authorList>
    </citation>
    <scope>NUCLEOTIDE SEQUENCE</scope>
</reference>
<dbReference type="AlphaFoldDB" id="A0AA86VHL2"/>
<accession>A0AA86VHL2</accession>
<keyword evidence="9" id="KW-1185">Reference proteome</keyword>
<feature type="transmembrane region" description="Helical" evidence="6">
    <location>
        <begin position="29"/>
        <end position="48"/>
    </location>
</feature>
<dbReference type="Pfam" id="PF03016">
    <property type="entry name" value="Exostosin_GT47"/>
    <property type="match status" value="1"/>
</dbReference>
<name>A0AA86VHL2_9FABA</name>
<protein>
    <recommendedName>
        <fullName evidence="7">Exostosin GT47 domain-containing protein</fullName>
    </recommendedName>
</protein>
<keyword evidence="4" id="KW-0735">Signal-anchor</keyword>
<dbReference type="EMBL" id="OY731400">
    <property type="protein sequence ID" value="CAJ1944648.1"/>
    <property type="molecule type" value="Genomic_DNA"/>
</dbReference>
<dbReference type="Proteomes" id="UP001189624">
    <property type="component" value="Chromosome 3"/>
</dbReference>
<comment type="similarity">
    <text evidence="2">Belongs to the glycosyltransferase 47 family.</text>
</comment>
<dbReference type="PANTHER" id="PTHR11062:SF124">
    <property type="entry name" value="XYLOGALACTURONAN BETA-1,3-XYLOSYLTRANSFERASE"/>
    <property type="match status" value="1"/>
</dbReference>
<dbReference type="PANTHER" id="PTHR11062">
    <property type="entry name" value="EXOSTOSIN HEPARAN SULFATE GLYCOSYLTRANSFERASE -RELATED"/>
    <property type="match status" value="1"/>
</dbReference>
<evidence type="ECO:0000313" key="9">
    <source>
        <dbReference type="Proteomes" id="UP001189624"/>
    </source>
</evidence>
<keyword evidence="3" id="KW-0328">Glycosyltransferase</keyword>
<evidence type="ECO:0000256" key="5">
    <source>
        <dbReference type="ARBA" id="ARBA00023034"/>
    </source>
</evidence>